<proteinExistence type="predicted"/>
<gene>
    <name evidence="2" type="ORF">KHLLAP_LOCUS8945</name>
</gene>
<feature type="region of interest" description="Disordered" evidence="1">
    <location>
        <begin position="292"/>
        <end position="371"/>
    </location>
</feature>
<dbReference type="SUPFAM" id="SSF52540">
    <property type="entry name" value="P-loop containing nucleoside triphosphate hydrolases"/>
    <property type="match status" value="1"/>
</dbReference>
<dbReference type="AlphaFoldDB" id="A0AAI8YKR7"/>
<accession>A0AAI8YKR7</accession>
<keyword evidence="3" id="KW-1185">Reference proteome</keyword>
<feature type="compositionally biased region" description="Basic and acidic residues" evidence="1">
    <location>
        <begin position="156"/>
        <end position="170"/>
    </location>
</feature>
<dbReference type="InterPro" id="IPR027417">
    <property type="entry name" value="P-loop_NTPase"/>
</dbReference>
<sequence>MPIWGGQPGCGPEIMMMRHCDMQQLLQNMFVFDGDMLLVTDRDKNKAIRGIGHKVAWFLPAHVGKMLIAYITWVLPFEKMLYTQAGGAKGQWETAELSKQLAALAGQHIGVELTVADYRHVTIELGRKIRGLVIRQLEVDIGTAEQDDIRGGGGPGREDPVTGETREQQKTESIWDLSRRAYWGAGTWPAASSYYSIDENIKTREERKREREIGTVGGCPFKGILWSDPSPIGKYPLVMWEGLCRPSQDLQATHGSAIARQHYALDVRFPGQLQPQMIANYQEISRLWHGYLQPSGSGGDQGQDDDYKSASKDKKRQAKAADRGRGGDKDRNNRGGKKRKVGNDRSKPGATEKDGGKDNTDNSSNKESCETGIDNGLRRLLGIDACWKTEEQQAAMTKVMATKGRQALIVVLPTGGRKSILFMLPAVTEKTGTTVVMVLFIALMDDLAARARDFRVDSLRWQTAAQTGRDES</sequence>
<dbReference type="Proteomes" id="UP001295740">
    <property type="component" value="Unassembled WGS sequence"/>
</dbReference>
<feature type="compositionally biased region" description="Basic and acidic residues" evidence="1">
    <location>
        <begin position="319"/>
        <end position="333"/>
    </location>
</feature>
<reference evidence="2" key="1">
    <citation type="submission" date="2023-10" db="EMBL/GenBank/DDBJ databases">
        <authorList>
            <person name="Hackl T."/>
        </authorList>
    </citation>
    <scope>NUCLEOTIDE SEQUENCE</scope>
</reference>
<organism evidence="2 3">
    <name type="scientific">Anthostomella pinea</name>
    <dbReference type="NCBI Taxonomy" id="933095"/>
    <lineage>
        <taxon>Eukaryota</taxon>
        <taxon>Fungi</taxon>
        <taxon>Dikarya</taxon>
        <taxon>Ascomycota</taxon>
        <taxon>Pezizomycotina</taxon>
        <taxon>Sordariomycetes</taxon>
        <taxon>Xylariomycetidae</taxon>
        <taxon>Xylariales</taxon>
        <taxon>Xylariaceae</taxon>
        <taxon>Anthostomella</taxon>
    </lineage>
</organism>
<evidence type="ECO:0000313" key="2">
    <source>
        <dbReference type="EMBL" id="CAJ2508477.1"/>
    </source>
</evidence>
<evidence type="ECO:0000256" key="1">
    <source>
        <dbReference type="SAM" id="MobiDB-lite"/>
    </source>
</evidence>
<dbReference type="EMBL" id="CAUWAG010000012">
    <property type="protein sequence ID" value="CAJ2508477.1"/>
    <property type="molecule type" value="Genomic_DNA"/>
</dbReference>
<dbReference type="Gene3D" id="3.40.50.300">
    <property type="entry name" value="P-loop containing nucleotide triphosphate hydrolases"/>
    <property type="match status" value="1"/>
</dbReference>
<protein>
    <submittedName>
        <fullName evidence="2">Uu.00g135030.m01.CDS01</fullName>
    </submittedName>
</protein>
<name>A0AAI8YKR7_9PEZI</name>
<comment type="caution">
    <text evidence="2">The sequence shown here is derived from an EMBL/GenBank/DDBJ whole genome shotgun (WGS) entry which is preliminary data.</text>
</comment>
<feature type="compositionally biased region" description="Basic and acidic residues" evidence="1">
    <location>
        <begin position="341"/>
        <end position="360"/>
    </location>
</feature>
<feature type="region of interest" description="Disordered" evidence="1">
    <location>
        <begin position="145"/>
        <end position="170"/>
    </location>
</feature>
<evidence type="ECO:0000313" key="3">
    <source>
        <dbReference type="Proteomes" id="UP001295740"/>
    </source>
</evidence>